<name>A0ACB8FGZ8_9SAUR</name>
<gene>
    <name evidence="1" type="primary">CNTN5_5</name>
    <name evidence="1" type="ORF">K3G42_009224</name>
</gene>
<evidence type="ECO:0000313" key="2">
    <source>
        <dbReference type="Proteomes" id="UP000827872"/>
    </source>
</evidence>
<reference evidence="1" key="1">
    <citation type="submission" date="2021-08" db="EMBL/GenBank/DDBJ databases">
        <title>The first chromosome-level gecko genome reveals the dynamic sex chromosomes of Neotropical dwarf geckos (Sphaerodactylidae: Sphaerodactylus).</title>
        <authorList>
            <person name="Pinto B.J."/>
            <person name="Keating S.E."/>
            <person name="Gamble T."/>
        </authorList>
    </citation>
    <scope>NUCLEOTIDE SEQUENCE</scope>
    <source>
        <strain evidence="1">TG3544</strain>
    </source>
</reference>
<dbReference type="Proteomes" id="UP000827872">
    <property type="component" value="Linkage Group LG04"/>
</dbReference>
<keyword evidence="2" id="KW-1185">Reference proteome</keyword>
<sequence>MYSMGRGTNSNLKARVQVSYWKDIEQEEAAEKIRTEGNESSIILTGLEGNTLYHMRVKAFNAAGYGPPSNTVRAATKKSRHREEFDIHRSHLSHLSGKHS</sequence>
<evidence type="ECO:0000313" key="1">
    <source>
        <dbReference type="EMBL" id="KAH8004359.1"/>
    </source>
</evidence>
<organism evidence="1 2">
    <name type="scientific">Sphaerodactylus townsendi</name>
    <dbReference type="NCBI Taxonomy" id="933632"/>
    <lineage>
        <taxon>Eukaryota</taxon>
        <taxon>Metazoa</taxon>
        <taxon>Chordata</taxon>
        <taxon>Craniata</taxon>
        <taxon>Vertebrata</taxon>
        <taxon>Euteleostomi</taxon>
        <taxon>Lepidosauria</taxon>
        <taxon>Squamata</taxon>
        <taxon>Bifurcata</taxon>
        <taxon>Gekkota</taxon>
        <taxon>Sphaerodactylidae</taxon>
        <taxon>Sphaerodactylus</taxon>
    </lineage>
</organism>
<comment type="caution">
    <text evidence="1">The sequence shown here is derived from an EMBL/GenBank/DDBJ whole genome shotgun (WGS) entry which is preliminary data.</text>
</comment>
<dbReference type="EMBL" id="CM037617">
    <property type="protein sequence ID" value="KAH8004359.1"/>
    <property type="molecule type" value="Genomic_DNA"/>
</dbReference>
<protein>
    <submittedName>
        <fullName evidence="1">Contactin-5</fullName>
    </submittedName>
</protein>
<accession>A0ACB8FGZ8</accession>
<proteinExistence type="predicted"/>